<accession>A0A1G9QE33</accession>
<dbReference type="CDD" id="cd10941">
    <property type="entry name" value="CE4_PuuE_HpPgdA_like_2"/>
    <property type="match status" value="1"/>
</dbReference>
<dbReference type="Pfam" id="PF01522">
    <property type="entry name" value="Polysacc_deac_1"/>
    <property type="match status" value="1"/>
</dbReference>
<dbReference type="PANTHER" id="PTHR47561:SF1">
    <property type="entry name" value="POLYSACCHARIDE DEACETYLASE FAMILY PROTEIN (AFU_ORTHOLOGUE AFUA_6G05030)"/>
    <property type="match status" value="1"/>
</dbReference>
<protein>
    <recommendedName>
        <fullName evidence="1">NodB homology domain-containing protein</fullName>
    </recommendedName>
</protein>
<name>A0A1G9QE33_9BACT</name>
<organism evidence="2 3">
    <name type="scientific">Siphonobacter aquaeclarae</name>
    <dbReference type="NCBI Taxonomy" id="563176"/>
    <lineage>
        <taxon>Bacteria</taxon>
        <taxon>Pseudomonadati</taxon>
        <taxon>Bacteroidota</taxon>
        <taxon>Cytophagia</taxon>
        <taxon>Cytophagales</taxon>
        <taxon>Cytophagaceae</taxon>
        <taxon>Siphonobacter</taxon>
    </lineage>
</organism>
<evidence type="ECO:0000259" key="1">
    <source>
        <dbReference type="Pfam" id="PF01522"/>
    </source>
</evidence>
<dbReference type="Gene3D" id="3.20.20.370">
    <property type="entry name" value="Glycoside hydrolase/deacetylase"/>
    <property type="match status" value="1"/>
</dbReference>
<dbReference type="PANTHER" id="PTHR47561">
    <property type="entry name" value="POLYSACCHARIDE DEACETYLASE FAMILY PROTEIN (AFU_ORTHOLOGUE AFUA_6G05030)"/>
    <property type="match status" value="1"/>
</dbReference>
<dbReference type="STRING" id="563176.SAMN04488090_2591"/>
<gene>
    <name evidence="2" type="ORF">SAMN04488090_2591</name>
</gene>
<dbReference type="RefSeq" id="WP_093202625.1">
    <property type="nucleotide sequence ID" value="NZ_FNGS01000004.1"/>
</dbReference>
<dbReference type="InterPro" id="IPR045235">
    <property type="entry name" value="PuuE_HpPgdA-like"/>
</dbReference>
<dbReference type="GO" id="GO:0005975">
    <property type="term" value="P:carbohydrate metabolic process"/>
    <property type="evidence" value="ECO:0007669"/>
    <property type="project" value="InterPro"/>
</dbReference>
<dbReference type="AlphaFoldDB" id="A0A1G9QE33"/>
<feature type="domain" description="NodB homology" evidence="1">
    <location>
        <begin position="33"/>
        <end position="116"/>
    </location>
</feature>
<dbReference type="InterPro" id="IPR011330">
    <property type="entry name" value="Glyco_hydro/deAcase_b/a-brl"/>
</dbReference>
<sequence>MKAVLSFDLEEFDIPEEYGQKVSVQDQMEVSARGTDALLNLLDRYGIPATFFTTGHYARENRPLMARVAARHEIASHALYHSPFHDFQIEDVRESKEILEALTGQEVVGFRMPRLKPFDLSKLAAWGFEYDASLNPTWLPGRYNLLHENPQPHIREGLIELPSSTTPLLRFPLFWLSFKNLPVRLFAWLCYRTLRKRDFLILYFHPWEFASLAAYQLPSYVKRVDGERLLARLDFLIRYLQKRGVTFTTSRDYCRREMPQIADLSR</sequence>
<reference evidence="2 3" key="1">
    <citation type="submission" date="2016-10" db="EMBL/GenBank/DDBJ databases">
        <authorList>
            <person name="de Groot N.N."/>
        </authorList>
    </citation>
    <scope>NUCLEOTIDE SEQUENCE [LARGE SCALE GENOMIC DNA]</scope>
    <source>
        <strain evidence="2 3">DSM 21668</strain>
    </source>
</reference>
<dbReference type="Proteomes" id="UP000198901">
    <property type="component" value="Unassembled WGS sequence"/>
</dbReference>
<evidence type="ECO:0000313" key="3">
    <source>
        <dbReference type="Proteomes" id="UP000198901"/>
    </source>
</evidence>
<dbReference type="GO" id="GO:0016810">
    <property type="term" value="F:hydrolase activity, acting on carbon-nitrogen (but not peptide) bonds"/>
    <property type="evidence" value="ECO:0007669"/>
    <property type="project" value="InterPro"/>
</dbReference>
<dbReference type="EMBL" id="FNGS01000004">
    <property type="protein sequence ID" value="SDM09236.1"/>
    <property type="molecule type" value="Genomic_DNA"/>
</dbReference>
<dbReference type="OrthoDB" id="9806342at2"/>
<keyword evidence="3" id="KW-1185">Reference proteome</keyword>
<evidence type="ECO:0000313" key="2">
    <source>
        <dbReference type="EMBL" id="SDM09236.1"/>
    </source>
</evidence>
<proteinExistence type="predicted"/>
<dbReference type="SUPFAM" id="SSF88713">
    <property type="entry name" value="Glycoside hydrolase/deacetylase"/>
    <property type="match status" value="1"/>
</dbReference>
<dbReference type="InterPro" id="IPR002509">
    <property type="entry name" value="NODB_dom"/>
</dbReference>